<sequence length="49" mass="5688">MARIASLSEVEVEDEGAELRRLRPEAVVEEEEARIRRVRGVRRNAQVEK</sequence>
<keyword evidence="2" id="KW-1185">Reference proteome</keyword>
<protein>
    <submittedName>
        <fullName evidence="1">Uncharacterized protein</fullName>
    </submittedName>
</protein>
<reference evidence="1 2" key="1">
    <citation type="journal article" date="2018" name="Front. Plant Sci.">
        <title>Red Clover (Trifolium pratense) and Zigzag Clover (T. medium) - A Picture of Genomic Similarities and Differences.</title>
        <authorList>
            <person name="Dluhosova J."/>
            <person name="Istvanek J."/>
            <person name="Nedelnik J."/>
            <person name="Repkova J."/>
        </authorList>
    </citation>
    <scope>NUCLEOTIDE SEQUENCE [LARGE SCALE GENOMIC DNA]</scope>
    <source>
        <strain evidence="2">cv. 10/8</strain>
        <tissue evidence="1">Leaf</tissue>
    </source>
</reference>
<proteinExistence type="predicted"/>
<dbReference type="Proteomes" id="UP000265520">
    <property type="component" value="Unassembled WGS sequence"/>
</dbReference>
<name>A0A392TSV1_9FABA</name>
<evidence type="ECO:0000313" key="2">
    <source>
        <dbReference type="Proteomes" id="UP000265520"/>
    </source>
</evidence>
<accession>A0A392TSV1</accession>
<evidence type="ECO:0000313" key="1">
    <source>
        <dbReference type="EMBL" id="MCI64132.1"/>
    </source>
</evidence>
<organism evidence="1 2">
    <name type="scientific">Trifolium medium</name>
    <dbReference type="NCBI Taxonomy" id="97028"/>
    <lineage>
        <taxon>Eukaryota</taxon>
        <taxon>Viridiplantae</taxon>
        <taxon>Streptophyta</taxon>
        <taxon>Embryophyta</taxon>
        <taxon>Tracheophyta</taxon>
        <taxon>Spermatophyta</taxon>
        <taxon>Magnoliopsida</taxon>
        <taxon>eudicotyledons</taxon>
        <taxon>Gunneridae</taxon>
        <taxon>Pentapetalae</taxon>
        <taxon>rosids</taxon>
        <taxon>fabids</taxon>
        <taxon>Fabales</taxon>
        <taxon>Fabaceae</taxon>
        <taxon>Papilionoideae</taxon>
        <taxon>50 kb inversion clade</taxon>
        <taxon>NPAAA clade</taxon>
        <taxon>Hologalegina</taxon>
        <taxon>IRL clade</taxon>
        <taxon>Trifolieae</taxon>
        <taxon>Trifolium</taxon>
    </lineage>
</organism>
<dbReference type="EMBL" id="LXQA010649756">
    <property type="protein sequence ID" value="MCI64132.1"/>
    <property type="molecule type" value="Genomic_DNA"/>
</dbReference>
<dbReference type="AlphaFoldDB" id="A0A392TSV1"/>
<comment type="caution">
    <text evidence="1">The sequence shown here is derived from an EMBL/GenBank/DDBJ whole genome shotgun (WGS) entry which is preliminary data.</text>
</comment>